<evidence type="ECO:0000313" key="4">
    <source>
        <dbReference type="Proteomes" id="UP000299211"/>
    </source>
</evidence>
<feature type="region of interest" description="Disordered" evidence="1">
    <location>
        <begin position="53"/>
        <end position="93"/>
    </location>
</feature>
<dbReference type="AlphaFoldDB" id="A0A4D4N6R5"/>
<proteinExistence type="predicted"/>
<comment type="caution">
    <text evidence="3">The sequence shown here is derived from an EMBL/GenBank/DDBJ whole genome shotgun (WGS) entry which is preliminary data.</text>
</comment>
<protein>
    <submittedName>
        <fullName evidence="3">Uncharacterized protein</fullName>
    </submittedName>
</protein>
<gene>
    <name evidence="3" type="ORF">SAV31267_097460</name>
</gene>
<organism evidence="3 4">
    <name type="scientific">Streptomyces avermitilis</name>
    <dbReference type="NCBI Taxonomy" id="33903"/>
    <lineage>
        <taxon>Bacteria</taxon>
        <taxon>Bacillati</taxon>
        <taxon>Actinomycetota</taxon>
        <taxon>Actinomycetes</taxon>
        <taxon>Kitasatosporales</taxon>
        <taxon>Streptomycetaceae</taxon>
        <taxon>Streptomyces</taxon>
    </lineage>
</organism>
<sequence length="93" mass="9676">MSWLTAPVPALVLALVFFVFAGVVLPAVWSTQPARRKAAAAVLAQLLRAGRDVGGTRLSMPPSPPSAGPATATHRQTQVQPHHSDNDAQDAAS</sequence>
<keyword evidence="2" id="KW-1133">Transmembrane helix</keyword>
<evidence type="ECO:0000256" key="2">
    <source>
        <dbReference type="SAM" id="Phobius"/>
    </source>
</evidence>
<accession>A0A4D4N6R5</accession>
<reference evidence="3 4" key="1">
    <citation type="submission" date="2019-04" db="EMBL/GenBank/DDBJ databases">
        <title>Draft genome sequences of Streptomyces avermitilis ATCC 31267.</title>
        <authorList>
            <person name="Komaki H."/>
            <person name="Tamura T."/>
            <person name="Hosoyama A."/>
        </authorList>
    </citation>
    <scope>NUCLEOTIDE SEQUENCE [LARGE SCALE GENOMIC DNA]</scope>
    <source>
        <strain evidence="3 4">ATCC 31267</strain>
    </source>
</reference>
<dbReference type="Proteomes" id="UP000299211">
    <property type="component" value="Unassembled WGS sequence"/>
</dbReference>
<dbReference type="RefSeq" id="WP_037651002.1">
    <property type="nucleotide sequence ID" value="NZ_JBIUAZ010000018.1"/>
</dbReference>
<evidence type="ECO:0000313" key="3">
    <source>
        <dbReference type="EMBL" id="GDY80261.1"/>
    </source>
</evidence>
<dbReference type="EMBL" id="BJHY01000002">
    <property type="protein sequence ID" value="GDY80261.1"/>
    <property type="molecule type" value="Genomic_DNA"/>
</dbReference>
<name>A0A4D4N6R5_STRAX</name>
<keyword evidence="2" id="KW-0812">Transmembrane</keyword>
<feature type="transmembrane region" description="Helical" evidence="2">
    <location>
        <begin position="6"/>
        <end position="29"/>
    </location>
</feature>
<keyword evidence="2" id="KW-0472">Membrane</keyword>
<evidence type="ECO:0000256" key="1">
    <source>
        <dbReference type="SAM" id="MobiDB-lite"/>
    </source>
</evidence>